<dbReference type="eggNOG" id="COG2875">
    <property type="taxonomic scope" value="Bacteria"/>
</dbReference>
<dbReference type="KEGG" id="shi:Shel_21210"/>
<dbReference type="InterPro" id="IPR006363">
    <property type="entry name" value="Cbl_synth_CobJ/CibH_dom"/>
</dbReference>
<dbReference type="Pfam" id="PF11761">
    <property type="entry name" value="CbiG_mid"/>
    <property type="match status" value="1"/>
</dbReference>
<evidence type="ECO:0000256" key="3">
    <source>
        <dbReference type="ARBA" id="ARBA00022573"/>
    </source>
</evidence>
<dbReference type="Gene3D" id="3.30.950.10">
    <property type="entry name" value="Methyltransferase, Cobalt-precorrin-4 Transmethylase, Domain 2"/>
    <property type="match status" value="2"/>
</dbReference>
<dbReference type="PROSITE" id="PS00839">
    <property type="entry name" value="SUMT_1"/>
    <property type="match status" value="1"/>
</dbReference>
<evidence type="ECO:0000313" key="11">
    <source>
        <dbReference type="EMBL" id="ACV23132.1"/>
    </source>
</evidence>
<feature type="domain" description="Cobalamin synthesis G N-terminal" evidence="9">
    <location>
        <begin position="326"/>
        <end position="402"/>
    </location>
</feature>
<gene>
    <name evidence="11" type="ordered locus">Shel_21210</name>
</gene>
<dbReference type="UniPathway" id="UPA00148"/>
<dbReference type="Pfam" id="PF11760">
    <property type="entry name" value="CbiG_N"/>
    <property type="match status" value="1"/>
</dbReference>
<feature type="domain" description="CobE/GbiG C-terminal" evidence="8">
    <location>
        <begin position="491"/>
        <end position="607"/>
    </location>
</feature>
<dbReference type="STRING" id="471855.Shel_21210"/>
<dbReference type="Pfam" id="PF00590">
    <property type="entry name" value="TP_methylase"/>
    <property type="match status" value="2"/>
</dbReference>
<organism evidence="11 12">
    <name type="scientific">Slackia heliotrinireducens (strain ATCC 29202 / DSM 20476 / NCTC 11029 / RHS 1)</name>
    <name type="common">Peptococcus heliotrinreducens</name>
    <dbReference type="NCBI Taxonomy" id="471855"/>
    <lineage>
        <taxon>Bacteria</taxon>
        <taxon>Bacillati</taxon>
        <taxon>Actinomycetota</taxon>
        <taxon>Coriobacteriia</taxon>
        <taxon>Eggerthellales</taxon>
        <taxon>Eggerthellaceae</taxon>
        <taxon>Slackia</taxon>
    </lineage>
</organism>
<feature type="domain" description="Tetrapyrrole methylase" evidence="7">
    <location>
        <begin position="1"/>
        <end position="207"/>
    </location>
</feature>
<keyword evidence="6" id="KW-0949">S-adenosyl-L-methionine</keyword>
<dbReference type="InterPro" id="IPR021745">
    <property type="entry name" value="CbiG_mid"/>
</dbReference>
<dbReference type="InterPro" id="IPR003043">
    <property type="entry name" value="Uropor_MeTrfase_CS"/>
</dbReference>
<proteinExistence type="inferred from homology"/>
<dbReference type="InterPro" id="IPR002750">
    <property type="entry name" value="CobE/GbiG_C"/>
</dbReference>
<dbReference type="GO" id="GO:0046026">
    <property type="term" value="F:precorrin-4 C11-methyltransferase activity"/>
    <property type="evidence" value="ECO:0007669"/>
    <property type="project" value="InterPro"/>
</dbReference>
<dbReference type="SUPFAM" id="SSF159672">
    <property type="entry name" value="CbiG N-terminal domain-like"/>
    <property type="match status" value="1"/>
</dbReference>
<dbReference type="InterPro" id="IPR051810">
    <property type="entry name" value="Precorrin_MeTrfase"/>
</dbReference>
<dbReference type="CDD" id="cd11641">
    <property type="entry name" value="Precorrin-4_C11-MT"/>
    <property type="match status" value="1"/>
</dbReference>
<dbReference type="Pfam" id="PF01890">
    <property type="entry name" value="CbiG_C"/>
    <property type="match status" value="1"/>
</dbReference>
<dbReference type="RefSeq" id="WP_012799232.1">
    <property type="nucleotide sequence ID" value="NC_013165.1"/>
</dbReference>
<evidence type="ECO:0000259" key="8">
    <source>
        <dbReference type="Pfam" id="PF01890"/>
    </source>
</evidence>
<dbReference type="GO" id="GO:0032259">
    <property type="term" value="P:methylation"/>
    <property type="evidence" value="ECO:0007669"/>
    <property type="project" value="UniProtKB-KW"/>
</dbReference>
<dbReference type="Gene3D" id="3.30.420.180">
    <property type="entry name" value="CobE/GbiG C-terminal domain"/>
    <property type="match status" value="1"/>
</dbReference>
<dbReference type="InterPro" id="IPR014776">
    <property type="entry name" value="4pyrrole_Mease_sub2"/>
</dbReference>
<dbReference type="InterPro" id="IPR035996">
    <property type="entry name" value="4pyrrol_Methylase_sf"/>
</dbReference>
<evidence type="ECO:0000259" key="10">
    <source>
        <dbReference type="Pfam" id="PF11761"/>
    </source>
</evidence>
<dbReference type="InterPro" id="IPR014777">
    <property type="entry name" value="4pyrrole_Mease_sub1"/>
</dbReference>
<accession>C7N897</accession>
<protein>
    <submittedName>
        <fullName evidence="11">Precorrin-4 C11-methyltransferase</fullName>
    </submittedName>
</protein>
<evidence type="ECO:0000256" key="2">
    <source>
        <dbReference type="ARBA" id="ARBA00005879"/>
    </source>
</evidence>
<dbReference type="NCBIfam" id="TIGR01466">
    <property type="entry name" value="cobJ_cbiH"/>
    <property type="match status" value="1"/>
</dbReference>
<evidence type="ECO:0000256" key="5">
    <source>
        <dbReference type="ARBA" id="ARBA00022679"/>
    </source>
</evidence>
<dbReference type="eggNOG" id="COG2073">
    <property type="taxonomic scope" value="Bacteria"/>
</dbReference>
<evidence type="ECO:0000256" key="1">
    <source>
        <dbReference type="ARBA" id="ARBA00004953"/>
    </source>
</evidence>
<reference evidence="11 12" key="1">
    <citation type="journal article" date="2009" name="Stand. Genomic Sci.">
        <title>Complete genome sequence of Slackia heliotrinireducens type strain (RHS 1).</title>
        <authorList>
            <person name="Pukall R."/>
            <person name="Lapidus A."/>
            <person name="Nolan M."/>
            <person name="Copeland A."/>
            <person name="Glavina Del Rio T."/>
            <person name="Lucas S."/>
            <person name="Chen F."/>
            <person name="Tice H."/>
            <person name="Cheng J.F."/>
            <person name="Chertkov O."/>
            <person name="Bruce D."/>
            <person name="Goodwin L."/>
            <person name="Kuske C."/>
            <person name="Brettin T."/>
            <person name="Detter J.C."/>
            <person name="Han C."/>
            <person name="Pitluck S."/>
            <person name="Pati A."/>
            <person name="Mavrommatis K."/>
            <person name="Ivanova N."/>
            <person name="Ovchinnikova G."/>
            <person name="Chen A."/>
            <person name="Palaniappan K."/>
            <person name="Schneider S."/>
            <person name="Rohde M."/>
            <person name="Chain P."/>
            <person name="D'haeseleer P."/>
            <person name="Goker M."/>
            <person name="Bristow J."/>
            <person name="Eisen J.A."/>
            <person name="Markowitz V."/>
            <person name="Kyrpides N.C."/>
            <person name="Klenk H.P."/>
            <person name="Hugenholtz P."/>
        </authorList>
    </citation>
    <scope>NUCLEOTIDE SEQUENCE [LARGE SCALE GENOMIC DNA]</scope>
    <source>
        <strain evidence="12">ATCC 29202 / DSM 20476 / NCTC 11029 / RHS 1</strain>
    </source>
</reference>
<dbReference type="InterPro" id="IPR000878">
    <property type="entry name" value="4pyrrol_Mease"/>
</dbReference>
<dbReference type="SUPFAM" id="SSF53790">
    <property type="entry name" value="Tetrapyrrole methylase"/>
    <property type="match status" value="2"/>
</dbReference>
<evidence type="ECO:0000259" key="7">
    <source>
        <dbReference type="Pfam" id="PF00590"/>
    </source>
</evidence>
<dbReference type="AlphaFoldDB" id="C7N897"/>
<feature type="domain" description="Tetrapyrrole methylase" evidence="7">
    <location>
        <begin position="622"/>
        <end position="830"/>
    </location>
</feature>
<dbReference type="NCBIfam" id="TIGR01465">
    <property type="entry name" value="cobM_cbiF"/>
    <property type="match status" value="1"/>
</dbReference>
<dbReference type="Gene3D" id="3.40.1010.10">
    <property type="entry name" value="Cobalt-precorrin-4 Transmethylase, Domain 1"/>
    <property type="match status" value="2"/>
</dbReference>
<dbReference type="InterPro" id="IPR006362">
    <property type="entry name" value="Cbl_synth_CobM/CibF"/>
</dbReference>
<dbReference type="SUPFAM" id="SSF159664">
    <property type="entry name" value="CobE/GbiG C-terminal domain-like"/>
    <property type="match status" value="1"/>
</dbReference>
<keyword evidence="4 11" id="KW-0489">Methyltransferase</keyword>
<dbReference type="InterPro" id="IPR021744">
    <property type="entry name" value="CbiG_N"/>
</dbReference>
<dbReference type="EMBL" id="CP001684">
    <property type="protein sequence ID" value="ACV23132.1"/>
    <property type="molecule type" value="Genomic_DNA"/>
</dbReference>
<dbReference type="Proteomes" id="UP000002026">
    <property type="component" value="Chromosome"/>
</dbReference>
<keyword evidence="12" id="KW-1185">Reference proteome</keyword>
<sequence length="867" mass="91005">MIHFVGAGPGAPDLITLRAADLLRAADQVIYAGSLVNPALLDLCGPQCEIHDSAHMTLEEVVACMQACEARGGMTVRLHTGDTSLYSSIREQMRLLDDAGISYDVVPGVSAFGGAAAALQTEYTLPSISQSAIITRMEGRTPVPDGEKLRLMARHGCTLVLFLSTSLLESVHDELVAGAYTDDTPAAIVYKATWPDERVFRCTVGTLAETAAENGIKNTALIVVGDVLGTSFDRSRLYDPTFSHMFREASQPEKTQETPADDMDGGASASRALALAAFTKQGCELGKRIASALSDDGWNVRVFAPERLAKQAECASYGNLSAWTGHHWQDTAIVFVGASGIAVRSVAPYVQDKFSDPAVVSVDERGTFAVPLLSGHAGGANQLARRIASIVGGRAAVSTATDVNGLFAVDEWAFQQGLCIVERDAAKAVSAALLEGEPVGFSSDVPCEGDLPTGVTAAGAGDAKPSVGFVITHDVDANPFETTLHLMPRDVIVGIGCRRGTSAAAVEQAVCQALDCAGIDMRRVAGLATIDLKADEQGLLEVVRAHDWPLQTFSAQELEKVPGAFSDSEFVKETTGVGNVCERAAVAAGGALLTSKQAQDGVTVALAVRPVVPSFARKGAGKLAVVGIGPGAGQDMTGRARAAISASDIIVGYTVYAGLLAEEFPDKPMFTTPMRKEVERCERALELARQGKNVAMVCSGDAGVYGMAGLCFELAEKAGEVVDIDVVPGITAATGGAAVLGAPLMHDFAVISLSDLMTSWETIEARLRAAASSDMVVCLYNPSSHKRPDYLQRACDVLLAAGASPETVCGYVRNIGRDGEEACTCTLSELRETAVDMFTTVFVGNSQTKRIGGAMVTPRGYLQRGDE</sequence>
<dbReference type="InterPro" id="IPR038029">
    <property type="entry name" value="GbiG_N_sf"/>
</dbReference>
<evidence type="ECO:0000259" key="9">
    <source>
        <dbReference type="Pfam" id="PF11760"/>
    </source>
</evidence>
<dbReference type="HOGENOM" id="CLU_009721_2_1_11"/>
<keyword evidence="5 11" id="KW-0808">Transferase</keyword>
<dbReference type="PANTHER" id="PTHR47036:SF1">
    <property type="entry name" value="COBALT-FACTOR III C(17)-METHYLTRANSFERASE-RELATED"/>
    <property type="match status" value="1"/>
</dbReference>
<dbReference type="eggNOG" id="COG1010">
    <property type="taxonomic scope" value="Bacteria"/>
</dbReference>
<dbReference type="InterPro" id="IPR036518">
    <property type="entry name" value="CobE/GbiG_C_sf"/>
</dbReference>
<dbReference type="CDD" id="cd11646">
    <property type="entry name" value="Precorrin_3B_C17_MT"/>
    <property type="match status" value="1"/>
</dbReference>
<comment type="similarity">
    <text evidence="2">Belongs to the precorrin methyltransferase family.</text>
</comment>
<keyword evidence="3" id="KW-0169">Cobalamin biosynthesis</keyword>
<evidence type="ECO:0000313" key="12">
    <source>
        <dbReference type="Proteomes" id="UP000002026"/>
    </source>
</evidence>
<dbReference type="PANTHER" id="PTHR47036">
    <property type="entry name" value="COBALT-FACTOR III C(17)-METHYLTRANSFERASE-RELATED"/>
    <property type="match status" value="1"/>
</dbReference>
<name>C7N897_SLAHD</name>
<evidence type="ECO:0000256" key="6">
    <source>
        <dbReference type="ARBA" id="ARBA00022691"/>
    </source>
</evidence>
<feature type="domain" description="Cobalamin biosynthesis central region" evidence="10">
    <location>
        <begin position="407"/>
        <end position="488"/>
    </location>
</feature>
<comment type="pathway">
    <text evidence="1">Cofactor biosynthesis; adenosylcobalamin biosynthesis.</text>
</comment>
<evidence type="ECO:0000256" key="4">
    <source>
        <dbReference type="ARBA" id="ARBA00022603"/>
    </source>
</evidence>
<dbReference type="Gene3D" id="3.40.50.11220">
    <property type="match status" value="1"/>
</dbReference>
<dbReference type="GO" id="GO:0009236">
    <property type="term" value="P:cobalamin biosynthetic process"/>
    <property type="evidence" value="ECO:0007669"/>
    <property type="project" value="UniProtKB-UniPathway"/>
</dbReference>